<comment type="caution">
    <text evidence="1">The sequence shown here is derived from an EMBL/GenBank/DDBJ whole genome shotgun (WGS) entry which is preliminary data.</text>
</comment>
<dbReference type="EMBL" id="MBTG01000056">
    <property type="protein sequence ID" value="OPH47649.1"/>
    <property type="molecule type" value="Genomic_DNA"/>
</dbReference>
<protein>
    <submittedName>
        <fullName evidence="1">Uncharacterized protein</fullName>
    </submittedName>
</protein>
<sequence>MKRKRVNSGITINGLINNGNSDTRTLDEKIESLRKLGVNVSAVIEDKTLWSRIKRYFFWN</sequence>
<dbReference type="Proteomes" id="UP000190626">
    <property type="component" value="Unassembled WGS sequence"/>
</dbReference>
<dbReference type="STRING" id="1469647.BC351_10695"/>
<evidence type="ECO:0000313" key="1">
    <source>
        <dbReference type="EMBL" id="OPH47649.1"/>
    </source>
</evidence>
<organism evidence="1 2">
    <name type="scientific">Paenibacillus ferrarius</name>
    <dbReference type="NCBI Taxonomy" id="1469647"/>
    <lineage>
        <taxon>Bacteria</taxon>
        <taxon>Bacillati</taxon>
        <taxon>Bacillota</taxon>
        <taxon>Bacilli</taxon>
        <taxon>Bacillales</taxon>
        <taxon>Paenibacillaceae</taxon>
        <taxon>Paenibacillus</taxon>
    </lineage>
</organism>
<accession>A0A1V4H9J0</accession>
<evidence type="ECO:0000313" key="2">
    <source>
        <dbReference type="Proteomes" id="UP000190626"/>
    </source>
</evidence>
<proteinExistence type="predicted"/>
<keyword evidence="2" id="KW-1185">Reference proteome</keyword>
<reference evidence="2" key="1">
    <citation type="submission" date="2016-07" db="EMBL/GenBank/DDBJ databases">
        <authorList>
            <person name="Florea S."/>
            <person name="Webb J.S."/>
            <person name="Jaromczyk J."/>
            <person name="Schardl C.L."/>
        </authorList>
    </citation>
    <scope>NUCLEOTIDE SEQUENCE [LARGE SCALE GENOMIC DNA]</scope>
    <source>
        <strain evidence="2">CY1</strain>
    </source>
</reference>
<gene>
    <name evidence="1" type="ORF">BC351_10695</name>
</gene>
<name>A0A1V4H9J0_9BACL</name>
<dbReference type="AlphaFoldDB" id="A0A1V4H9J0"/>